<gene>
    <name evidence="1" type="ORF">MSG28_006874</name>
</gene>
<reference evidence="1 2" key="1">
    <citation type="journal article" date="2022" name="Genome Biol. Evol.">
        <title>The Spruce Budworm Genome: Reconstructing the Evolutionary History of Antifreeze Proteins.</title>
        <authorList>
            <person name="Beliveau C."/>
            <person name="Gagne P."/>
            <person name="Picq S."/>
            <person name="Vernygora O."/>
            <person name="Keeling C.I."/>
            <person name="Pinkney K."/>
            <person name="Doucet D."/>
            <person name="Wen F."/>
            <person name="Johnston J.S."/>
            <person name="Maaroufi H."/>
            <person name="Boyle B."/>
            <person name="Laroche J."/>
            <person name="Dewar K."/>
            <person name="Juretic N."/>
            <person name="Blackburn G."/>
            <person name="Nisole A."/>
            <person name="Brunet B."/>
            <person name="Brandao M."/>
            <person name="Lumley L."/>
            <person name="Duan J."/>
            <person name="Quan G."/>
            <person name="Lucarotti C.J."/>
            <person name="Roe A.D."/>
            <person name="Sperling F.A.H."/>
            <person name="Levesque R.C."/>
            <person name="Cusson M."/>
        </authorList>
    </citation>
    <scope>NUCLEOTIDE SEQUENCE [LARGE SCALE GENOMIC DNA]</scope>
    <source>
        <strain evidence="1">Glfc:IPQL:Cfum</strain>
    </source>
</reference>
<organism evidence="1 2">
    <name type="scientific">Choristoneura fumiferana</name>
    <name type="common">Spruce budworm moth</name>
    <name type="synonym">Archips fumiferana</name>
    <dbReference type="NCBI Taxonomy" id="7141"/>
    <lineage>
        <taxon>Eukaryota</taxon>
        <taxon>Metazoa</taxon>
        <taxon>Ecdysozoa</taxon>
        <taxon>Arthropoda</taxon>
        <taxon>Hexapoda</taxon>
        <taxon>Insecta</taxon>
        <taxon>Pterygota</taxon>
        <taxon>Neoptera</taxon>
        <taxon>Endopterygota</taxon>
        <taxon>Lepidoptera</taxon>
        <taxon>Glossata</taxon>
        <taxon>Ditrysia</taxon>
        <taxon>Tortricoidea</taxon>
        <taxon>Tortricidae</taxon>
        <taxon>Tortricinae</taxon>
        <taxon>Choristoneura</taxon>
    </lineage>
</organism>
<dbReference type="Proteomes" id="UP001064048">
    <property type="component" value="Chromosome 11"/>
</dbReference>
<evidence type="ECO:0000313" key="1">
    <source>
        <dbReference type="EMBL" id="KAI8424970.1"/>
    </source>
</evidence>
<keyword evidence="2" id="KW-1185">Reference proteome</keyword>
<name>A0ACC0JLE4_CHOFU</name>
<protein>
    <submittedName>
        <fullName evidence="1">Uncharacterized protein</fullName>
    </submittedName>
</protein>
<proteinExistence type="predicted"/>
<sequence length="844" mass="92803">HNHFNYHHHHHNHNHFNNSQFHQLDHHHHHHDHAQADDDHGGAETAAQASFVLFPVPCENSAQCRASSGADHVCCEARCVRGVPAPRSAPQQLPQASHQPLLGVIPRECPAQPLGELLFEVQSCKTDADCWPRVCCPDGNRSYCRTAKARLDLVPVVGNQIDAPVRMLEQYLQCTAPPQYDLFPRQCSSSVDCFPNLFAPAQARTGPLAPNEALNKAQHLFVDKVLGPEAFQVANGELYTSLSSGEIVKLSPGGHVTYVTKLGQPCAGLTQEHICGRPLGFVIDTQKNEMYVADAYHGIWKVNLKTDKKQLLVSPRVEINGRLPRLFNAVALAKNGDLYWTDSTSDFSLKDGAMSMLTDPTGRLFYYNAAKNESKVLLDNLWFSNGLVLSPDNQFVVVSETCKLRLVKYYVDGPKKGKSEVFADGLPVEAHILGGFIEQLLNHVNLKHSNNTHKRDLEGRPYIHNECIFKGGVAVARLAGSVHIHQVSRAHDVLEGSPDNVRVLPDGSGVLVALYTVYDEEHPLLMRSLSQTPVLRKFFARLLHLIELPFLYMNSVYPHFFFDDVAYHIGHFKSVSGLLPPLTGLLQIDWNGNIIASYFNTDRSLGHISDAVVFNNKLYTGAPGLQNFIGVLPAPPQLQKAFASTKAQPKTPDVAKEAPKAQTQPPKPAPKAQEKPKVEKEVPRVVKPINQEAKPTQPPKSVETPTTTPKPVTAKPTPAPAHASKTTQPPKQTDKQAQKQSETTTKQRETKPTTAKPVEVKSTTPKPQVKPTAPPKPADKPSGKPVAKQADSAKSGSAKVPHEKVVPKQIPIEEEIPSDTAQPNKETLKVIKKGVPTEIPNPHL</sequence>
<accession>A0ACC0JLE4</accession>
<evidence type="ECO:0000313" key="2">
    <source>
        <dbReference type="Proteomes" id="UP001064048"/>
    </source>
</evidence>
<dbReference type="EMBL" id="CM046111">
    <property type="protein sequence ID" value="KAI8424970.1"/>
    <property type="molecule type" value="Genomic_DNA"/>
</dbReference>
<feature type="non-terminal residue" evidence="1">
    <location>
        <position position="1"/>
    </location>
</feature>
<comment type="caution">
    <text evidence="1">The sequence shown here is derived from an EMBL/GenBank/DDBJ whole genome shotgun (WGS) entry which is preliminary data.</text>
</comment>